<organism evidence="1 2">
    <name type="scientific">Trichonephila clavipes</name>
    <name type="common">Golden silk orbweaver</name>
    <name type="synonym">Nephila clavipes</name>
    <dbReference type="NCBI Taxonomy" id="2585209"/>
    <lineage>
        <taxon>Eukaryota</taxon>
        <taxon>Metazoa</taxon>
        <taxon>Ecdysozoa</taxon>
        <taxon>Arthropoda</taxon>
        <taxon>Chelicerata</taxon>
        <taxon>Arachnida</taxon>
        <taxon>Araneae</taxon>
        <taxon>Araneomorphae</taxon>
        <taxon>Entelegynae</taxon>
        <taxon>Araneoidea</taxon>
        <taxon>Nephilidae</taxon>
        <taxon>Trichonephila</taxon>
    </lineage>
</organism>
<protein>
    <submittedName>
        <fullName evidence="1">Integrase catalytic domain-containing protein</fullName>
    </submittedName>
</protein>
<dbReference type="EMBL" id="BMAU01021323">
    <property type="protein sequence ID" value="GFY13719.1"/>
    <property type="molecule type" value="Genomic_DNA"/>
</dbReference>
<reference evidence="1" key="1">
    <citation type="submission" date="2020-08" db="EMBL/GenBank/DDBJ databases">
        <title>Multicomponent nature underlies the extraordinary mechanical properties of spider dragline silk.</title>
        <authorList>
            <person name="Kono N."/>
            <person name="Nakamura H."/>
            <person name="Mori M."/>
            <person name="Yoshida Y."/>
            <person name="Ohtoshi R."/>
            <person name="Malay A.D."/>
            <person name="Moran D.A.P."/>
            <person name="Tomita M."/>
            <person name="Numata K."/>
            <person name="Arakawa K."/>
        </authorList>
    </citation>
    <scope>NUCLEOTIDE SEQUENCE</scope>
</reference>
<dbReference type="AlphaFoldDB" id="A0A8X6VMZ0"/>
<evidence type="ECO:0000313" key="1">
    <source>
        <dbReference type="EMBL" id="GFY13719.1"/>
    </source>
</evidence>
<dbReference type="Pfam" id="PF05380">
    <property type="entry name" value="Peptidase_A17"/>
    <property type="match status" value="1"/>
</dbReference>
<dbReference type="PANTHER" id="PTHR47331:SF5">
    <property type="entry name" value="RIBONUCLEASE H"/>
    <property type="match status" value="1"/>
</dbReference>
<dbReference type="InterPro" id="IPR008042">
    <property type="entry name" value="Retrotrans_Pao"/>
</dbReference>
<dbReference type="Proteomes" id="UP000887159">
    <property type="component" value="Unassembled WGS sequence"/>
</dbReference>
<accession>A0A8X6VMZ0</accession>
<proteinExistence type="predicted"/>
<keyword evidence="2" id="KW-1185">Reference proteome</keyword>
<name>A0A8X6VMZ0_TRICX</name>
<sequence length="165" mass="19036">MLNDSLHFYDFYFGSFTVNEAFKLSSEAVLILKEANMKKRNFDSNSAELKNLWRISNSLIEINENSDSYLKVLGLFWNNSDDTLGLDLRSLLSNLNNKECLKKNGLHIATQLFDPSGIVFPFLTRIKCLLQELWQLGEGWDEVVSGQVRKNQSAWCKEIEHLQNL</sequence>
<dbReference type="PANTHER" id="PTHR47331">
    <property type="entry name" value="PHD-TYPE DOMAIN-CONTAINING PROTEIN"/>
    <property type="match status" value="1"/>
</dbReference>
<comment type="caution">
    <text evidence="1">The sequence shown here is derived from an EMBL/GenBank/DDBJ whole genome shotgun (WGS) entry which is preliminary data.</text>
</comment>
<gene>
    <name evidence="1" type="primary">AVEN_160404_1</name>
    <name evidence="1" type="ORF">TNCV_4960891</name>
</gene>
<evidence type="ECO:0000313" key="2">
    <source>
        <dbReference type="Proteomes" id="UP000887159"/>
    </source>
</evidence>